<dbReference type="Proteomes" id="UP000642284">
    <property type="component" value="Unassembled WGS sequence"/>
</dbReference>
<protein>
    <submittedName>
        <fullName evidence="2">Uncharacterized protein</fullName>
    </submittedName>
</protein>
<organism evidence="2 3">
    <name type="scientific">Streptomyces polyasparticus</name>
    <dbReference type="NCBI Taxonomy" id="2767826"/>
    <lineage>
        <taxon>Bacteria</taxon>
        <taxon>Bacillati</taxon>
        <taxon>Actinomycetota</taxon>
        <taxon>Actinomycetes</taxon>
        <taxon>Kitasatosporales</taxon>
        <taxon>Streptomycetaceae</taxon>
        <taxon>Streptomyces</taxon>
    </lineage>
</organism>
<dbReference type="Pfam" id="PF19457">
    <property type="entry name" value="DUF5994"/>
    <property type="match status" value="1"/>
</dbReference>
<keyword evidence="3" id="KW-1185">Reference proteome</keyword>
<gene>
    <name evidence="2" type="ORF">H9Y04_18795</name>
</gene>
<evidence type="ECO:0000256" key="1">
    <source>
        <dbReference type="SAM" id="MobiDB-lite"/>
    </source>
</evidence>
<proteinExistence type="predicted"/>
<evidence type="ECO:0000313" key="2">
    <source>
        <dbReference type="EMBL" id="MBC9714609.1"/>
    </source>
</evidence>
<feature type="region of interest" description="Disordered" evidence="1">
    <location>
        <begin position="152"/>
        <end position="183"/>
    </location>
</feature>
<dbReference type="EMBL" id="JACTVJ010000007">
    <property type="protein sequence ID" value="MBC9714609.1"/>
    <property type="molecule type" value="Genomic_DNA"/>
</dbReference>
<reference evidence="2 3" key="1">
    <citation type="submission" date="2020-08" db="EMBL/GenBank/DDBJ databases">
        <title>Genemic of Streptomyces polyaspartic.</title>
        <authorList>
            <person name="Liu W."/>
        </authorList>
    </citation>
    <scope>NUCLEOTIDE SEQUENCE [LARGE SCALE GENOMIC DNA]</scope>
    <source>
        <strain evidence="2 3">TRM66268-LWL</strain>
    </source>
</reference>
<comment type="caution">
    <text evidence="2">The sequence shown here is derived from an EMBL/GenBank/DDBJ whole genome shotgun (WGS) entry which is preliminary data.</text>
</comment>
<dbReference type="RefSeq" id="WP_187815020.1">
    <property type="nucleotide sequence ID" value="NZ_JACTVJ010000007.1"/>
</dbReference>
<accession>A0ABR7SIE0</accession>
<evidence type="ECO:0000313" key="3">
    <source>
        <dbReference type="Proteomes" id="UP000642284"/>
    </source>
</evidence>
<sequence>MNATTHSAPTAPAPAAARLALKSPAGHGLLDGAWWPRSRDLAAELPALAEALDPLWGRITRVAVNPMLWPVVPRQAAVGNRVVKIGWFTPELDPHKLLLLGYGAGRWDLLVIPPETDAAAADRLMAAACVTDGPPLTATALIAAEIAGHPDLAAGDRPQDSEESWEYEGGATSTHAVPLAARR</sequence>
<name>A0ABR7SIE0_9ACTN</name>
<dbReference type="InterPro" id="IPR046036">
    <property type="entry name" value="DUF5994"/>
</dbReference>